<gene>
    <name evidence="2" type="ORF">CALMAC_LOCUS20859</name>
</gene>
<dbReference type="EMBL" id="CAACVG010015257">
    <property type="protein sequence ID" value="VEN64296.1"/>
    <property type="molecule type" value="Genomic_DNA"/>
</dbReference>
<accession>A0A653DVR9</accession>
<sequence>MTFQSDQNCSRIEEEVQIQSSKKGGGEQKEPEVEEKLEEVGVQKLIEKTAPYTQTAYPGGREAIRTSFLKRFVPESGIDAILCSVNDRTHRQYDYVLRKWWSYCTRHLLDPFHTVSRQSYPF</sequence>
<feature type="region of interest" description="Disordered" evidence="1">
    <location>
        <begin position="1"/>
        <end position="34"/>
    </location>
</feature>
<evidence type="ECO:0000313" key="2">
    <source>
        <dbReference type="EMBL" id="VEN64296.1"/>
    </source>
</evidence>
<evidence type="ECO:0000313" key="3">
    <source>
        <dbReference type="Proteomes" id="UP000410492"/>
    </source>
</evidence>
<dbReference type="OrthoDB" id="6756251at2759"/>
<reference evidence="2 3" key="1">
    <citation type="submission" date="2019-01" db="EMBL/GenBank/DDBJ databases">
        <authorList>
            <person name="Sayadi A."/>
        </authorList>
    </citation>
    <scope>NUCLEOTIDE SEQUENCE [LARGE SCALE GENOMIC DNA]</scope>
</reference>
<feature type="compositionally biased region" description="Polar residues" evidence="1">
    <location>
        <begin position="1"/>
        <end position="10"/>
    </location>
</feature>
<evidence type="ECO:0000256" key="1">
    <source>
        <dbReference type="SAM" id="MobiDB-lite"/>
    </source>
</evidence>
<organism evidence="2 3">
    <name type="scientific">Callosobruchus maculatus</name>
    <name type="common">Southern cowpea weevil</name>
    <name type="synonym">Pulse bruchid</name>
    <dbReference type="NCBI Taxonomy" id="64391"/>
    <lineage>
        <taxon>Eukaryota</taxon>
        <taxon>Metazoa</taxon>
        <taxon>Ecdysozoa</taxon>
        <taxon>Arthropoda</taxon>
        <taxon>Hexapoda</taxon>
        <taxon>Insecta</taxon>
        <taxon>Pterygota</taxon>
        <taxon>Neoptera</taxon>
        <taxon>Endopterygota</taxon>
        <taxon>Coleoptera</taxon>
        <taxon>Polyphaga</taxon>
        <taxon>Cucujiformia</taxon>
        <taxon>Chrysomeloidea</taxon>
        <taxon>Chrysomelidae</taxon>
        <taxon>Bruchinae</taxon>
        <taxon>Bruchini</taxon>
        <taxon>Callosobruchus</taxon>
    </lineage>
</organism>
<dbReference type="Proteomes" id="UP000410492">
    <property type="component" value="Unassembled WGS sequence"/>
</dbReference>
<protein>
    <submittedName>
        <fullName evidence="2">Uncharacterized protein</fullName>
    </submittedName>
</protein>
<keyword evidence="3" id="KW-1185">Reference proteome</keyword>
<dbReference type="AlphaFoldDB" id="A0A653DVR9"/>
<name>A0A653DVR9_CALMS</name>
<proteinExistence type="predicted"/>